<dbReference type="PANTHER" id="PTHR41259:SF1">
    <property type="entry name" value="DOUBLE-STRAND BREAK REPAIR RAD50 ATPASE, PUTATIVE-RELATED"/>
    <property type="match status" value="1"/>
</dbReference>
<keyword evidence="5" id="KW-1185">Reference proteome</keyword>
<feature type="region of interest" description="Disordered" evidence="2">
    <location>
        <begin position="500"/>
        <end position="538"/>
    </location>
</feature>
<organism evidence="4 5">
    <name type="scientific">Amaricoccus solimangrovi</name>
    <dbReference type="NCBI Taxonomy" id="2589815"/>
    <lineage>
        <taxon>Bacteria</taxon>
        <taxon>Pseudomonadati</taxon>
        <taxon>Pseudomonadota</taxon>
        <taxon>Alphaproteobacteria</taxon>
        <taxon>Rhodobacterales</taxon>
        <taxon>Paracoccaceae</taxon>
        <taxon>Amaricoccus</taxon>
    </lineage>
</organism>
<dbReference type="InterPro" id="IPR038734">
    <property type="entry name" value="YhaN_AAA"/>
</dbReference>
<dbReference type="OrthoDB" id="9764467at2"/>
<dbReference type="PANTHER" id="PTHR41259">
    <property type="entry name" value="DOUBLE-STRAND BREAK REPAIR RAD50 ATPASE, PUTATIVE-RELATED"/>
    <property type="match status" value="1"/>
</dbReference>
<dbReference type="Proteomes" id="UP000319255">
    <property type="component" value="Unassembled WGS sequence"/>
</dbReference>
<feature type="coiled-coil region" evidence="1">
    <location>
        <begin position="327"/>
        <end position="354"/>
    </location>
</feature>
<dbReference type="Pfam" id="PF13514">
    <property type="entry name" value="AAA_27"/>
    <property type="match status" value="1"/>
</dbReference>
<evidence type="ECO:0000256" key="2">
    <source>
        <dbReference type="SAM" id="MobiDB-lite"/>
    </source>
</evidence>
<feature type="compositionally biased region" description="Basic and acidic residues" evidence="2">
    <location>
        <begin position="500"/>
        <end position="525"/>
    </location>
</feature>
<feature type="coiled-coil region" evidence="1">
    <location>
        <begin position="654"/>
        <end position="737"/>
    </location>
</feature>
<accession>A0A501WP15</accession>
<name>A0A501WP15_9RHOB</name>
<feature type="domain" description="YhaN AAA" evidence="3">
    <location>
        <begin position="1"/>
        <end position="205"/>
    </location>
</feature>
<feature type="region of interest" description="Disordered" evidence="2">
    <location>
        <begin position="387"/>
        <end position="422"/>
    </location>
</feature>
<keyword evidence="1" id="KW-0175">Coiled coil</keyword>
<feature type="coiled-coil region" evidence="1">
    <location>
        <begin position="592"/>
        <end position="626"/>
    </location>
</feature>
<gene>
    <name evidence="4" type="ORF">FJM51_13310</name>
</gene>
<dbReference type="SUPFAM" id="SSF52540">
    <property type="entry name" value="P-loop containing nucleoside triphosphate hydrolases"/>
    <property type="match status" value="1"/>
</dbReference>
<evidence type="ECO:0000256" key="1">
    <source>
        <dbReference type="SAM" id="Coils"/>
    </source>
</evidence>
<sequence>MRLDRLALTRYGRFTDTELVFEPPAAGEADLHVVFGPNEAGKSTLFAGWLDLLFGIPQRCGYEFLHPGPTLRLGAELSHAGGGLVLSRLKRAAPSLRDAHDAPIPEAVLQSVLGGLTREGYAAMFSLDDDTLEKGGDGILASNGDLGEMLFSASAGLAGLGARLGEIRSELDAFHRPGGRKGELREAKARLAEIERERREIDVSAPASQRLAREAREAEAAWRRARAEEDAAAEALGRLRELRALGPERDRLARLEAELAPLADLPGAGEEEERRFQRLRTAEIELASRIADRGERIARWREALDRVVPDPAVLAAAEAIAATEAARPAYETALDDLSRRRREAEQEEGGIRETLARLGRPGAEAEALLLDPARLARLRQLLGRRSGVETARDHARREAEAARARLAGTERREGDPGPETEPGALAALMARLRAEDPAAEVARAGEARDAARARLAAALGALEPWRGDAESLAALPVPPVRCLESWETEAEALRRGCAEAGQEHALRRAERDRAEAEDEERRDRGGAPGLALEDAAEARGRRERAWTAHRAALTPESAEAFEAAMRMDDQIAALLAEALAEARRAGAAAGELARLRAAEEEARSRVEEARSRRAAHEAEVAQASCALGIGAAPLGDLRAWLVARTAALAERAALRAAEDALTRAEAARDAAAEALRALLGASGGEFEALRAEAEGRLDHAAERREIRRRLAELRHELEERTAAAARAEAEAEAWQADWTGAARGSLLAEVPPEGAGEMLDLLDALGRASARRLGLMDRIAKMEANVTRFRDGVAGVFAALDLPSEMPWQSIPARLRAAEAAEAEHRRLTAELGKAEREQADDARLAAENAAARGEFGAALGAGAEEGGELETRLADALRASRLRREIAETLAALAAHPAPSGPTDPDGLAAQEAEAASDLELRRSETQACFAALSEARRKVEAIGADEAVARLDAERENLLNGLRVEARAHLAARFGLAALETGLRRYRDQHRSAMLERASDAFRQLSRGAYSGLAAVPEGGRETLVALAPSGAKRAVDLSKGTRFQLYLALRIAGYHELARSRPTVPFIADDIMETFDDDRAAEAFALLGDMSRLGQVIYLTHHQHLCDIARAACPRCKFIDLRAC</sequence>
<evidence type="ECO:0000313" key="5">
    <source>
        <dbReference type="Proteomes" id="UP000319255"/>
    </source>
</evidence>
<reference evidence="4 5" key="1">
    <citation type="submission" date="2019-06" db="EMBL/GenBank/DDBJ databases">
        <title>A novel bacterium of genus Amaricoccus, isolated from marine sediment.</title>
        <authorList>
            <person name="Huang H."/>
            <person name="Mo K."/>
            <person name="Hu Y."/>
        </authorList>
    </citation>
    <scope>NUCLEOTIDE SEQUENCE [LARGE SCALE GENOMIC DNA]</scope>
    <source>
        <strain evidence="4 5">HB172011</strain>
    </source>
</reference>
<evidence type="ECO:0000259" key="3">
    <source>
        <dbReference type="Pfam" id="PF13514"/>
    </source>
</evidence>
<dbReference type="InterPro" id="IPR027417">
    <property type="entry name" value="P-loop_NTPase"/>
</dbReference>
<dbReference type="EMBL" id="VFRP01000012">
    <property type="protein sequence ID" value="TPE49934.1"/>
    <property type="molecule type" value="Genomic_DNA"/>
</dbReference>
<evidence type="ECO:0000313" key="4">
    <source>
        <dbReference type="EMBL" id="TPE49934.1"/>
    </source>
</evidence>
<feature type="compositionally biased region" description="Basic and acidic residues" evidence="2">
    <location>
        <begin position="387"/>
        <end position="415"/>
    </location>
</feature>
<dbReference type="AlphaFoldDB" id="A0A501WP15"/>
<dbReference type="Gene3D" id="3.40.50.300">
    <property type="entry name" value="P-loop containing nucleotide triphosphate hydrolases"/>
    <property type="match status" value="2"/>
</dbReference>
<feature type="coiled-coil region" evidence="1">
    <location>
        <begin position="184"/>
        <end position="228"/>
    </location>
</feature>
<protein>
    <submittedName>
        <fullName evidence="4">Chromosome segregation protein SMC</fullName>
    </submittedName>
</protein>
<proteinExistence type="predicted"/>
<dbReference type="RefSeq" id="WP_140454632.1">
    <property type="nucleotide sequence ID" value="NZ_VFRP01000012.1"/>
</dbReference>
<comment type="caution">
    <text evidence="4">The sequence shown here is derived from an EMBL/GenBank/DDBJ whole genome shotgun (WGS) entry which is preliminary data.</text>
</comment>